<evidence type="ECO:0000313" key="3">
    <source>
        <dbReference type="Proteomes" id="UP000031668"/>
    </source>
</evidence>
<reference evidence="2 3" key="1">
    <citation type="journal article" date="2014" name="Genome Biol. Evol.">
        <title>The genome of the myxosporean Thelohanellus kitauei shows adaptations to nutrient acquisition within its fish host.</title>
        <authorList>
            <person name="Yang Y."/>
            <person name="Xiong J."/>
            <person name="Zhou Z."/>
            <person name="Huo F."/>
            <person name="Miao W."/>
            <person name="Ran C."/>
            <person name="Liu Y."/>
            <person name="Zhang J."/>
            <person name="Feng J."/>
            <person name="Wang M."/>
            <person name="Wang M."/>
            <person name="Wang L."/>
            <person name="Yao B."/>
        </authorList>
    </citation>
    <scope>NUCLEOTIDE SEQUENCE [LARGE SCALE GENOMIC DNA]</scope>
    <source>
        <strain evidence="2">Wuqing</strain>
    </source>
</reference>
<keyword evidence="3" id="KW-1185">Reference proteome</keyword>
<evidence type="ECO:0000313" key="1">
    <source>
        <dbReference type="EMBL" id="KII70657.1"/>
    </source>
</evidence>
<organism evidence="2 3">
    <name type="scientific">Thelohanellus kitauei</name>
    <name type="common">Myxosporean</name>
    <dbReference type="NCBI Taxonomy" id="669202"/>
    <lineage>
        <taxon>Eukaryota</taxon>
        <taxon>Metazoa</taxon>
        <taxon>Cnidaria</taxon>
        <taxon>Myxozoa</taxon>
        <taxon>Myxosporea</taxon>
        <taxon>Bivalvulida</taxon>
        <taxon>Platysporina</taxon>
        <taxon>Myxobolidae</taxon>
        <taxon>Thelohanellus</taxon>
    </lineage>
</organism>
<protein>
    <submittedName>
        <fullName evidence="2">Uncharacterized protein</fullName>
    </submittedName>
</protein>
<name>A0A0C2NAS5_THEKT</name>
<proteinExistence type="predicted"/>
<dbReference type="EMBL" id="JWZT01000825">
    <property type="protein sequence ID" value="KII73465.1"/>
    <property type="molecule type" value="Genomic_DNA"/>
</dbReference>
<dbReference type="EMBL" id="JWZT01002000">
    <property type="protein sequence ID" value="KII70657.1"/>
    <property type="molecule type" value="Genomic_DNA"/>
</dbReference>
<dbReference type="Proteomes" id="UP000031668">
    <property type="component" value="Unassembled WGS sequence"/>
</dbReference>
<accession>A0A0C2NAS5</accession>
<comment type="caution">
    <text evidence="2">The sequence shown here is derived from an EMBL/GenBank/DDBJ whole genome shotgun (WGS) entry which is preliminary data.</text>
</comment>
<sequence>MLGIRSTKGKTIRADLPDETLKLCCSVCLDMAKLVSITKDEAPAMKCQTNGLVSLLSKHLGTGEISQYYSPAEFMCIHDRRKEEAEIEWALFPPFRIIST</sequence>
<gene>
    <name evidence="2" type="ORF">RF11_04451</name>
    <name evidence="1" type="ORF">RF11_16501</name>
</gene>
<evidence type="ECO:0000313" key="2">
    <source>
        <dbReference type="EMBL" id="KII73465.1"/>
    </source>
</evidence>
<dbReference type="AlphaFoldDB" id="A0A0C2NAS5"/>